<protein>
    <submittedName>
        <fullName evidence="1 3">Uncharacterized protein</fullName>
    </submittedName>
</protein>
<gene>
    <name evidence="1" type="ORF">SCUD_LOCUS20568</name>
</gene>
<reference evidence="1 2" key="2">
    <citation type="submission" date="2018-11" db="EMBL/GenBank/DDBJ databases">
        <authorList>
            <consortium name="Pathogen Informatics"/>
        </authorList>
    </citation>
    <scope>NUCLEOTIDE SEQUENCE [LARGE SCALE GENOMIC DNA]</scope>
    <source>
        <strain evidence="1">Dakar</strain>
        <strain evidence="2">Dakar, Senegal</strain>
    </source>
</reference>
<evidence type="ECO:0000313" key="1">
    <source>
        <dbReference type="EMBL" id="VDP72657.1"/>
    </source>
</evidence>
<evidence type="ECO:0000313" key="3">
    <source>
        <dbReference type="WBParaSite" id="SCUD_0002057201-mRNA-1"/>
    </source>
</evidence>
<dbReference type="Proteomes" id="UP000279833">
    <property type="component" value="Unassembled WGS sequence"/>
</dbReference>
<sequence>MNPNVPSDTQNHWEREIYIEPPYPISHDNVLGMDSYNNAHNFGEISYKNGKDKSAEPSYDQKSNPILLNVDFPRNLVSTNEIRNEFEESVSEKPNPNYFE</sequence>
<dbReference type="AlphaFoldDB" id="A0A183KZS2"/>
<dbReference type="WBParaSite" id="SCUD_0002057201-mRNA-1">
    <property type="protein sequence ID" value="SCUD_0002057201-mRNA-1"/>
    <property type="gene ID" value="SCUD_0002057201"/>
</dbReference>
<proteinExistence type="predicted"/>
<accession>A0A183KZS2</accession>
<evidence type="ECO:0000313" key="2">
    <source>
        <dbReference type="Proteomes" id="UP000279833"/>
    </source>
</evidence>
<keyword evidence="2" id="KW-1185">Reference proteome</keyword>
<name>A0A183KZS2_9TREM</name>
<dbReference type="EMBL" id="UZAK01044576">
    <property type="protein sequence ID" value="VDP72657.1"/>
    <property type="molecule type" value="Genomic_DNA"/>
</dbReference>
<organism evidence="3">
    <name type="scientific">Schistosoma curassoni</name>
    <dbReference type="NCBI Taxonomy" id="6186"/>
    <lineage>
        <taxon>Eukaryota</taxon>
        <taxon>Metazoa</taxon>
        <taxon>Spiralia</taxon>
        <taxon>Lophotrochozoa</taxon>
        <taxon>Platyhelminthes</taxon>
        <taxon>Trematoda</taxon>
        <taxon>Digenea</taxon>
        <taxon>Strigeidida</taxon>
        <taxon>Schistosomatoidea</taxon>
        <taxon>Schistosomatidae</taxon>
        <taxon>Schistosoma</taxon>
    </lineage>
</organism>
<reference evidence="3" key="1">
    <citation type="submission" date="2016-06" db="UniProtKB">
        <authorList>
            <consortium name="WormBaseParasite"/>
        </authorList>
    </citation>
    <scope>IDENTIFICATION</scope>
</reference>